<dbReference type="AlphaFoldDB" id="A0A1I8NN52"/>
<accession>A0A1I8NN52</accession>
<proteinExistence type="predicted"/>
<sequence>MASPALKQENRCSQSSNSSTSRVSMTTSQADENFVESKIFSWMRLFRFASLLCRAE</sequence>
<gene>
    <name evidence="2" type="primary">106088548</name>
</gene>
<dbReference type="VEuPathDB" id="VectorBase:SCAU000535"/>
<evidence type="ECO:0000313" key="2">
    <source>
        <dbReference type="EnsemblMetazoa" id="SCAU000535-PA"/>
    </source>
</evidence>
<evidence type="ECO:0000256" key="1">
    <source>
        <dbReference type="SAM" id="MobiDB-lite"/>
    </source>
</evidence>
<evidence type="ECO:0000313" key="3">
    <source>
        <dbReference type="Proteomes" id="UP000095300"/>
    </source>
</evidence>
<keyword evidence="3" id="KW-1185">Reference proteome</keyword>
<feature type="region of interest" description="Disordered" evidence="1">
    <location>
        <begin position="1"/>
        <end position="29"/>
    </location>
</feature>
<name>A0A1I8NN52_STOCA</name>
<reference evidence="2" key="1">
    <citation type="submission" date="2020-05" db="UniProtKB">
        <authorList>
            <consortium name="EnsemblMetazoa"/>
        </authorList>
    </citation>
    <scope>IDENTIFICATION</scope>
    <source>
        <strain evidence="2">USDA</strain>
    </source>
</reference>
<protein>
    <submittedName>
        <fullName evidence="2">Uncharacterized protein</fullName>
    </submittedName>
</protein>
<dbReference type="Proteomes" id="UP000095300">
    <property type="component" value="Unassembled WGS sequence"/>
</dbReference>
<dbReference type="EnsemblMetazoa" id="SCAU000535-RA">
    <property type="protein sequence ID" value="SCAU000535-PA"/>
    <property type="gene ID" value="SCAU000535"/>
</dbReference>
<organism evidence="2 3">
    <name type="scientific">Stomoxys calcitrans</name>
    <name type="common">Stable fly</name>
    <name type="synonym">Conops calcitrans</name>
    <dbReference type="NCBI Taxonomy" id="35570"/>
    <lineage>
        <taxon>Eukaryota</taxon>
        <taxon>Metazoa</taxon>
        <taxon>Ecdysozoa</taxon>
        <taxon>Arthropoda</taxon>
        <taxon>Hexapoda</taxon>
        <taxon>Insecta</taxon>
        <taxon>Pterygota</taxon>
        <taxon>Neoptera</taxon>
        <taxon>Endopterygota</taxon>
        <taxon>Diptera</taxon>
        <taxon>Brachycera</taxon>
        <taxon>Muscomorpha</taxon>
        <taxon>Muscoidea</taxon>
        <taxon>Muscidae</taxon>
        <taxon>Stomoxys</taxon>
    </lineage>
</organism>
<dbReference type="KEGG" id="scac:106088548"/>
<feature type="compositionally biased region" description="Low complexity" evidence="1">
    <location>
        <begin position="13"/>
        <end position="28"/>
    </location>
</feature>